<dbReference type="WBParaSite" id="Pan_g7756.t1">
    <property type="protein sequence ID" value="Pan_g7756.t1"/>
    <property type="gene ID" value="Pan_g7756"/>
</dbReference>
<evidence type="ECO:0000313" key="3">
    <source>
        <dbReference type="WBParaSite" id="Pan_g7756.t1"/>
    </source>
</evidence>
<keyword evidence="2" id="KW-1185">Reference proteome</keyword>
<keyword evidence="1" id="KW-1133">Transmembrane helix</keyword>
<dbReference type="AlphaFoldDB" id="A0A7E4W7A9"/>
<reference evidence="3" key="2">
    <citation type="submission" date="2020-10" db="UniProtKB">
        <authorList>
            <consortium name="WormBaseParasite"/>
        </authorList>
    </citation>
    <scope>IDENTIFICATION</scope>
</reference>
<feature type="transmembrane region" description="Helical" evidence="1">
    <location>
        <begin position="46"/>
        <end position="66"/>
    </location>
</feature>
<sequence>MEELVAVQPVAIPIETATDEVIPTPAAPEPPNRCCCSILHITTASYIISVTFAILIVINFVVKIAGYTDLEWNWELLFLCSDSIAVACLLYGTYIESAAFFQPFVILSIITISFLLLLLAYVGAAVYDPHSYPGEYLELLLHEHLNSASQRFHMELKNVVSLSASIAAVVIVIALGCHICFVIVALRCARYFRMRPQPKKPSLPTTTVEAAVSERAKRPVKLVPEPLFDWLPMNPDIYAEPPAVWRGV</sequence>
<evidence type="ECO:0000256" key="1">
    <source>
        <dbReference type="SAM" id="Phobius"/>
    </source>
</evidence>
<keyword evidence="1" id="KW-0472">Membrane</keyword>
<dbReference type="PANTHER" id="PTHR34851:SF2">
    <property type="entry name" value="PROTEIN CBG16728"/>
    <property type="match status" value="1"/>
</dbReference>
<dbReference type="Proteomes" id="UP000492821">
    <property type="component" value="Unassembled WGS sequence"/>
</dbReference>
<accession>A0A7E4W7A9</accession>
<proteinExistence type="predicted"/>
<keyword evidence="1" id="KW-0812">Transmembrane</keyword>
<feature type="transmembrane region" description="Helical" evidence="1">
    <location>
        <begin position="162"/>
        <end position="186"/>
    </location>
</feature>
<protein>
    <submittedName>
        <fullName evidence="3">MARVEL domain-containing protein</fullName>
    </submittedName>
</protein>
<feature type="transmembrane region" description="Helical" evidence="1">
    <location>
        <begin position="104"/>
        <end position="127"/>
    </location>
</feature>
<name>A0A7E4W7A9_PANRE</name>
<organism evidence="2 3">
    <name type="scientific">Panagrellus redivivus</name>
    <name type="common">Microworm</name>
    <dbReference type="NCBI Taxonomy" id="6233"/>
    <lineage>
        <taxon>Eukaryota</taxon>
        <taxon>Metazoa</taxon>
        <taxon>Ecdysozoa</taxon>
        <taxon>Nematoda</taxon>
        <taxon>Chromadorea</taxon>
        <taxon>Rhabditida</taxon>
        <taxon>Tylenchina</taxon>
        <taxon>Panagrolaimomorpha</taxon>
        <taxon>Panagrolaimoidea</taxon>
        <taxon>Panagrolaimidae</taxon>
        <taxon>Panagrellus</taxon>
    </lineage>
</organism>
<feature type="transmembrane region" description="Helical" evidence="1">
    <location>
        <begin position="72"/>
        <end position="92"/>
    </location>
</feature>
<dbReference type="PANTHER" id="PTHR34851">
    <property type="entry name" value="PROTEIN CBG05235-RELATED"/>
    <property type="match status" value="1"/>
</dbReference>
<evidence type="ECO:0000313" key="2">
    <source>
        <dbReference type="Proteomes" id="UP000492821"/>
    </source>
</evidence>
<reference evidence="2" key="1">
    <citation type="journal article" date="2013" name="Genetics">
        <title>The draft genome and transcriptome of Panagrellus redivivus are shaped by the harsh demands of a free-living lifestyle.</title>
        <authorList>
            <person name="Srinivasan J."/>
            <person name="Dillman A.R."/>
            <person name="Macchietto M.G."/>
            <person name="Heikkinen L."/>
            <person name="Lakso M."/>
            <person name="Fracchia K.M."/>
            <person name="Antoshechkin I."/>
            <person name="Mortazavi A."/>
            <person name="Wong G."/>
            <person name="Sternberg P.W."/>
        </authorList>
    </citation>
    <scope>NUCLEOTIDE SEQUENCE [LARGE SCALE GENOMIC DNA]</scope>
    <source>
        <strain evidence="2">MT8872</strain>
    </source>
</reference>